<reference evidence="1 2" key="1">
    <citation type="submission" date="2008-07" db="EMBL/GenBank/DDBJ databases">
        <authorList>
            <person name="El-Sayed N."/>
            <person name="Caler E."/>
            <person name="Inman J."/>
            <person name="Amedeo P."/>
            <person name="Hass B."/>
            <person name="Wortman J."/>
        </authorList>
    </citation>
    <scope>NUCLEOTIDE SEQUENCE [LARGE SCALE GENOMIC DNA]</scope>
    <source>
        <strain evidence="2">ATCC 50983 / TXsc</strain>
    </source>
</reference>
<dbReference type="GeneID" id="9061313"/>
<evidence type="ECO:0000313" key="1">
    <source>
        <dbReference type="EMBL" id="EER16175.1"/>
    </source>
</evidence>
<protein>
    <submittedName>
        <fullName evidence="1">Uncharacterized protein</fullName>
    </submittedName>
</protein>
<dbReference type="Proteomes" id="UP000007800">
    <property type="component" value="Unassembled WGS sequence"/>
</dbReference>
<name>C5KHW3_PERM5</name>
<proteinExistence type="predicted"/>
<organism evidence="2">
    <name type="scientific">Perkinsus marinus (strain ATCC 50983 / TXsc)</name>
    <dbReference type="NCBI Taxonomy" id="423536"/>
    <lineage>
        <taxon>Eukaryota</taxon>
        <taxon>Sar</taxon>
        <taxon>Alveolata</taxon>
        <taxon>Perkinsozoa</taxon>
        <taxon>Perkinsea</taxon>
        <taxon>Perkinsida</taxon>
        <taxon>Perkinsidae</taxon>
        <taxon>Perkinsus</taxon>
    </lineage>
</organism>
<evidence type="ECO:0000313" key="2">
    <source>
        <dbReference type="Proteomes" id="UP000007800"/>
    </source>
</evidence>
<dbReference type="AlphaFoldDB" id="C5KHW3"/>
<dbReference type="InParanoid" id="C5KHW3"/>
<dbReference type="RefSeq" id="XP_002784379.1">
    <property type="nucleotide sequence ID" value="XM_002784333.1"/>
</dbReference>
<dbReference type="OMA" id="HERMFLV"/>
<accession>C5KHW3</accession>
<dbReference type="OrthoDB" id="10341686at2759"/>
<keyword evidence="2" id="KW-1185">Reference proteome</keyword>
<sequence>MSATAHERMFLVQNVKVARGGPAKYDPETRSYSADLKISGGAALYSYGKRSAWPGLPFNAVGKAWLNPHFDIGLDATVIYSGGDPNKLQMSLEFPNTMTTVNGSIFTWHILQRMGFDMFTTASGHHYINRTFVDKIIQLQPPQ</sequence>
<gene>
    <name evidence="1" type="ORF">Pmar_PMAR003638</name>
</gene>
<dbReference type="EMBL" id="GG673069">
    <property type="protein sequence ID" value="EER16175.1"/>
    <property type="molecule type" value="Genomic_DNA"/>
</dbReference>